<evidence type="ECO:0000313" key="3">
    <source>
        <dbReference type="Proteomes" id="UP001267426"/>
    </source>
</evidence>
<feature type="region of interest" description="Disordered" evidence="1">
    <location>
        <begin position="8"/>
        <end position="27"/>
    </location>
</feature>
<proteinExistence type="predicted"/>
<gene>
    <name evidence="2" type="ORF">RM540_02195</name>
</gene>
<evidence type="ECO:0000256" key="1">
    <source>
        <dbReference type="SAM" id="MobiDB-lite"/>
    </source>
</evidence>
<dbReference type="InterPro" id="IPR026444">
    <property type="entry name" value="Secre_tail"/>
</dbReference>
<dbReference type="NCBIfam" id="TIGR04183">
    <property type="entry name" value="Por_Secre_tail"/>
    <property type="match status" value="1"/>
</dbReference>
<accession>A0ABU3BMS7</accession>
<evidence type="ECO:0000313" key="2">
    <source>
        <dbReference type="EMBL" id="MDT0630546.1"/>
    </source>
</evidence>
<dbReference type="RefSeq" id="WP_311661730.1">
    <property type="nucleotide sequence ID" value="NZ_JAVRHT010000002.1"/>
</dbReference>
<protein>
    <submittedName>
        <fullName evidence="2">T9SS type A sorting domain-containing protein</fullName>
    </submittedName>
</protein>
<name>A0ABU3BMS7_9BACT</name>
<keyword evidence="3" id="KW-1185">Reference proteome</keyword>
<reference evidence="2 3" key="1">
    <citation type="submission" date="2023-09" db="EMBL/GenBank/DDBJ databases">
        <authorList>
            <person name="Rey-Velasco X."/>
        </authorList>
    </citation>
    <scope>NUCLEOTIDE SEQUENCE [LARGE SCALE GENOMIC DNA]</scope>
    <source>
        <strain evidence="2 3">F394</strain>
    </source>
</reference>
<organism evidence="2 3">
    <name type="scientific">Rubrivirga litoralis</name>
    <dbReference type="NCBI Taxonomy" id="3075598"/>
    <lineage>
        <taxon>Bacteria</taxon>
        <taxon>Pseudomonadati</taxon>
        <taxon>Rhodothermota</taxon>
        <taxon>Rhodothermia</taxon>
        <taxon>Rhodothermales</taxon>
        <taxon>Rubricoccaceae</taxon>
        <taxon>Rubrivirga</taxon>
    </lineage>
</organism>
<dbReference type="EMBL" id="JAVRHT010000002">
    <property type="protein sequence ID" value="MDT0630546.1"/>
    <property type="molecule type" value="Genomic_DNA"/>
</dbReference>
<sequence>MSVAVLYAPSATAQDAPPRPETARAAEASPNAEAFFPLLSGSVFDYASEGGAALRRSVTGDTLIGATSYASVVDSAWAAPTSPARVTRYLARYDAGSARVVVWDGSRERPSPQLAPCPLGGAGAVDCAAGGAGDRRQVTVGEGALAIAPGHEVSTRTYASEAGFGVLVLAEGLGPVVIAGPNGTYVLQYAHVGLSEVGTPLRSDRPAHGAPAGLRVRAWPNPAAGPVTLRVEGAAPGPATAEVFDALGRRVLVVPLPSSGAVREAVLDLDLSPGAYVVRVQGGAGGGAAVRFVKL</sequence>
<dbReference type="Proteomes" id="UP001267426">
    <property type="component" value="Unassembled WGS sequence"/>
</dbReference>
<comment type="caution">
    <text evidence="2">The sequence shown here is derived from an EMBL/GenBank/DDBJ whole genome shotgun (WGS) entry which is preliminary data.</text>
</comment>